<comment type="similarity">
    <text evidence="1">Belongs to the UPF0336 family.</text>
</comment>
<sequence length="155" mass="17083">MALDQSFEGREYPPDTVYEVGREKIREFAEAIGDLRPEYVDPEAARAAGYADVVAPPTFTMIVNLAVINRIVNDPELGLDYSRMVHGDQGFEYHRPIVAGDRLVVRTTIEKIMSRAGNDFINFRADVVTEAGEPRATTRAQLVVRDADAGAEVGA</sequence>
<keyword evidence="4" id="KW-1185">Reference proteome</keyword>
<dbReference type="CDD" id="cd03441">
    <property type="entry name" value="R_hydratase_like"/>
    <property type="match status" value="1"/>
</dbReference>
<comment type="caution">
    <text evidence="3">The sequence shown here is derived from an EMBL/GenBank/DDBJ whole genome shotgun (WGS) entry which is preliminary data.</text>
</comment>
<dbReference type="Pfam" id="PF13452">
    <property type="entry name" value="FAS1_DH_region"/>
    <property type="match status" value="1"/>
</dbReference>
<gene>
    <name evidence="3" type="ORF">CLV40_103104</name>
</gene>
<protein>
    <recommendedName>
        <fullName evidence="1">UPF0336 protein CLV40_103104</fullName>
    </recommendedName>
</protein>
<dbReference type="InterPro" id="IPR039569">
    <property type="entry name" value="FAS1-like_DH_region"/>
</dbReference>
<evidence type="ECO:0000259" key="2">
    <source>
        <dbReference type="Pfam" id="PF13452"/>
    </source>
</evidence>
<accession>A0A2S6GW71</accession>
<organism evidence="3 4">
    <name type="scientific">Actinokineospora auranticolor</name>
    <dbReference type="NCBI Taxonomy" id="155976"/>
    <lineage>
        <taxon>Bacteria</taxon>
        <taxon>Bacillati</taxon>
        <taxon>Actinomycetota</taxon>
        <taxon>Actinomycetes</taxon>
        <taxon>Pseudonocardiales</taxon>
        <taxon>Pseudonocardiaceae</taxon>
        <taxon>Actinokineospora</taxon>
    </lineage>
</organism>
<dbReference type="RefSeq" id="WP_104477941.1">
    <property type="nucleotide sequence ID" value="NZ_CP154825.1"/>
</dbReference>
<proteinExistence type="inferred from homology"/>
<dbReference type="OrthoDB" id="5415111at2"/>
<dbReference type="SUPFAM" id="SSF54637">
    <property type="entry name" value="Thioesterase/thiol ester dehydrase-isomerase"/>
    <property type="match status" value="1"/>
</dbReference>
<dbReference type="Proteomes" id="UP000239203">
    <property type="component" value="Unassembled WGS sequence"/>
</dbReference>
<dbReference type="HAMAP" id="MF_00799">
    <property type="entry name" value="UPF0336"/>
    <property type="match status" value="1"/>
</dbReference>
<dbReference type="Gene3D" id="3.10.129.10">
    <property type="entry name" value="Hotdog Thioesterase"/>
    <property type="match status" value="1"/>
</dbReference>
<dbReference type="EMBL" id="PTIX01000003">
    <property type="protein sequence ID" value="PPK69495.1"/>
    <property type="molecule type" value="Genomic_DNA"/>
</dbReference>
<evidence type="ECO:0000256" key="1">
    <source>
        <dbReference type="HAMAP-Rule" id="MF_00799"/>
    </source>
</evidence>
<evidence type="ECO:0000313" key="3">
    <source>
        <dbReference type="EMBL" id="PPK69495.1"/>
    </source>
</evidence>
<evidence type="ECO:0000313" key="4">
    <source>
        <dbReference type="Proteomes" id="UP000239203"/>
    </source>
</evidence>
<feature type="domain" description="FAS1-like dehydratase" evidence="2">
    <location>
        <begin position="8"/>
        <end position="134"/>
    </location>
</feature>
<dbReference type="InterPro" id="IPR016709">
    <property type="entry name" value="HadA-like"/>
</dbReference>
<name>A0A2S6GW71_9PSEU</name>
<reference evidence="3 4" key="1">
    <citation type="submission" date="2018-02" db="EMBL/GenBank/DDBJ databases">
        <title>Genomic Encyclopedia of Archaeal and Bacterial Type Strains, Phase II (KMG-II): from individual species to whole genera.</title>
        <authorList>
            <person name="Goeker M."/>
        </authorList>
    </citation>
    <scope>NUCLEOTIDE SEQUENCE [LARGE SCALE GENOMIC DNA]</scope>
    <source>
        <strain evidence="3 4">YU 961-1</strain>
    </source>
</reference>
<dbReference type="InterPro" id="IPR029069">
    <property type="entry name" value="HotDog_dom_sf"/>
</dbReference>
<dbReference type="PIRSF" id="PIRSF018072">
    <property type="entry name" value="UCP018072"/>
    <property type="match status" value="1"/>
</dbReference>
<dbReference type="AlphaFoldDB" id="A0A2S6GW71"/>